<dbReference type="GO" id="GO:0006633">
    <property type="term" value="P:fatty acid biosynthetic process"/>
    <property type="evidence" value="ECO:0007669"/>
    <property type="project" value="TreeGrafter"/>
</dbReference>
<keyword evidence="6" id="KW-1185">Reference proteome</keyword>
<dbReference type="HOGENOM" id="CLU_010194_1_0_0"/>
<evidence type="ECO:0000256" key="1">
    <source>
        <dbReference type="ARBA" id="ARBA00006484"/>
    </source>
</evidence>
<protein>
    <submittedName>
        <fullName evidence="5">Short-chain dehydrogenase/reductase SDR</fullName>
    </submittedName>
</protein>
<gene>
    <name evidence="5" type="ordered locus">Ocepr_2100</name>
</gene>
<proteinExistence type="inferred from homology"/>
<dbReference type="PRINTS" id="PR00080">
    <property type="entry name" value="SDRFAMILY"/>
</dbReference>
<dbReference type="PROSITE" id="PS00061">
    <property type="entry name" value="ADH_SHORT"/>
    <property type="match status" value="1"/>
</dbReference>
<dbReference type="Gene3D" id="3.40.50.720">
    <property type="entry name" value="NAD(P)-binding Rossmann-like Domain"/>
    <property type="match status" value="1"/>
</dbReference>
<evidence type="ECO:0000256" key="3">
    <source>
        <dbReference type="RuleBase" id="RU000363"/>
    </source>
</evidence>
<dbReference type="InterPro" id="IPR057326">
    <property type="entry name" value="KR_dom"/>
</dbReference>
<dbReference type="PANTHER" id="PTHR42760">
    <property type="entry name" value="SHORT-CHAIN DEHYDROGENASES/REDUCTASES FAMILY MEMBER"/>
    <property type="match status" value="1"/>
</dbReference>
<dbReference type="InterPro" id="IPR020904">
    <property type="entry name" value="Sc_DH/Rdtase_CS"/>
</dbReference>
<dbReference type="PANTHER" id="PTHR42760:SF133">
    <property type="entry name" value="3-OXOACYL-[ACYL-CARRIER-PROTEIN] REDUCTASE"/>
    <property type="match status" value="1"/>
</dbReference>
<keyword evidence="2" id="KW-0560">Oxidoreductase</keyword>
<evidence type="ECO:0000313" key="5">
    <source>
        <dbReference type="EMBL" id="ADR37550.1"/>
    </source>
</evidence>
<accession>E4UAA7</accession>
<evidence type="ECO:0000313" key="6">
    <source>
        <dbReference type="Proteomes" id="UP000008722"/>
    </source>
</evidence>
<comment type="similarity">
    <text evidence="1 3">Belongs to the short-chain dehydrogenases/reductases (SDR) family.</text>
</comment>
<reference evidence="6" key="1">
    <citation type="submission" date="2010-11" db="EMBL/GenBank/DDBJ databases">
        <title>The complete sequence of chromosome of Oceanithermus profundus DSM 14977.</title>
        <authorList>
            <consortium name="US DOE Joint Genome Institute (JGI-PGF)"/>
            <person name="Lucas S."/>
            <person name="Copeland A."/>
            <person name="Lapidus A."/>
            <person name="Bruce D."/>
            <person name="Goodwin L."/>
            <person name="Pitluck S."/>
            <person name="Kyrpides N."/>
            <person name="Mavromatis K."/>
            <person name="Pagani I."/>
            <person name="Ivanova N."/>
            <person name="Zhang X."/>
            <person name="Brettin T."/>
            <person name="Detter J.C."/>
            <person name="Tapia R."/>
            <person name="Han C."/>
            <person name="Land M."/>
            <person name="Hauser L."/>
            <person name="Markowitz V."/>
            <person name="Cheng J.-F."/>
            <person name="Hugenholtz P."/>
            <person name="Woyke T."/>
            <person name="Wu D."/>
            <person name="Tindall B."/>
            <person name="Faehnrich R."/>
            <person name="Brambilla E."/>
            <person name="Klenk H.-P."/>
            <person name="Eisen J.A."/>
        </authorList>
    </citation>
    <scope>NUCLEOTIDE SEQUENCE [LARGE SCALE GENOMIC DNA]</scope>
    <source>
        <strain evidence="6">DSM 14977 / NBRC 100410 / VKM B-2274 / 506</strain>
    </source>
</reference>
<dbReference type="GO" id="GO:0048038">
    <property type="term" value="F:quinone binding"/>
    <property type="evidence" value="ECO:0007669"/>
    <property type="project" value="TreeGrafter"/>
</dbReference>
<dbReference type="OrthoDB" id="9803333at2"/>
<dbReference type="STRING" id="670487.Ocepr_2100"/>
<feature type="domain" description="Ketoreductase" evidence="4">
    <location>
        <begin position="5"/>
        <end position="159"/>
    </location>
</feature>
<dbReference type="NCBIfam" id="NF005559">
    <property type="entry name" value="PRK07231.1"/>
    <property type="match status" value="1"/>
</dbReference>
<reference evidence="5 6" key="2">
    <citation type="journal article" date="2011" name="Stand. Genomic Sci.">
        <title>Complete genome sequence of Oceanithermus profundus type strain (506).</title>
        <authorList>
            <person name="Pati A."/>
            <person name="Zhang X."/>
            <person name="Lapidus A."/>
            <person name="Nolan M."/>
            <person name="Lucas S."/>
            <person name="Del Rio T.G."/>
            <person name="Tice H."/>
            <person name="Cheng J.F."/>
            <person name="Tapia R."/>
            <person name="Han C."/>
            <person name="Goodwin L."/>
            <person name="Pitluck S."/>
            <person name="Liolios K."/>
            <person name="Pagani I."/>
            <person name="Ivanova N."/>
            <person name="Mavromatis K."/>
            <person name="Chen A."/>
            <person name="Palaniappan K."/>
            <person name="Hauser L."/>
            <person name="Jeffries C.D."/>
            <person name="Brambilla E.M."/>
            <person name="Rohl A."/>
            <person name="Mwirichia R."/>
            <person name="Rohde M."/>
            <person name="Tindall B.J."/>
            <person name="Sikorski J."/>
            <person name="Wirth R."/>
            <person name="Goker M."/>
            <person name="Woyke T."/>
            <person name="Detter J.C."/>
            <person name="Bristow J."/>
            <person name="Eisen J.A."/>
            <person name="Markowitz V."/>
            <person name="Hugenholtz P."/>
            <person name="Kyrpides N.C."/>
            <person name="Klenk H.P."/>
            <person name="Land M."/>
        </authorList>
    </citation>
    <scope>NUCLEOTIDE SEQUENCE [LARGE SCALE GENOMIC DNA]</scope>
    <source>
        <strain evidence="6">DSM 14977 / NBRC 100410 / VKM B-2274 / 506</strain>
    </source>
</reference>
<dbReference type="eggNOG" id="COG1028">
    <property type="taxonomic scope" value="Bacteria"/>
</dbReference>
<organism evidence="5 6">
    <name type="scientific">Oceanithermus profundus (strain DSM 14977 / NBRC 100410 / VKM B-2274 / 506)</name>
    <dbReference type="NCBI Taxonomy" id="670487"/>
    <lineage>
        <taxon>Bacteria</taxon>
        <taxon>Thermotogati</taxon>
        <taxon>Deinococcota</taxon>
        <taxon>Deinococci</taxon>
        <taxon>Thermales</taxon>
        <taxon>Thermaceae</taxon>
        <taxon>Oceanithermus</taxon>
    </lineage>
</organism>
<dbReference type="Pfam" id="PF00106">
    <property type="entry name" value="adh_short"/>
    <property type="match status" value="1"/>
</dbReference>
<evidence type="ECO:0000259" key="4">
    <source>
        <dbReference type="SMART" id="SM00822"/>
    </source>
</evidence>
<dbReference type="EMBL" id="CP002361">
    <property type="protein sequence ID" value="ADR37550.1"/>
    <property type="molecule type" value="Genomic_DNA"/>
</dbReference>
<dbReference type="SUPFAM" id="SSF51735">
    <property type="entry name" value="NAD(P)-binding Rossmann-fold domains"/>
    <property type="match status" value="1"/>
</dbReference>
<name>E4UAA7_OCEP5</name>
<dbReference type="Proteomes" id="UP000008722">
    <property type="component" value="Chromosome"/>
</dbReference>
<dbReference type="PRINTS" id="PR00081">
    <property type="entry name" value="GDHRDH"/>
</dbReference>
<dbReference type="InterPro" id="IPR002347">
    <property type="entry name" value="SDR_fam"/>
</dbReference>
<dbReference type="FunFam" id="3.40.50.720:FF:000084">
    <property type="entry name" value="Short-chain dehydrogenase reductase"/>
    <property type="match status" value="1"/>
</dbReference>
<dbReference type="GO" id="GO:0016616">
    <property type="term" value="F:oxidoreductase activity, acting on the CH-OH group of donors, NAD or NADP as acceptor"/>
    <property type="evidence" value="ECO:0007669"/>
    <property type="project" value="TreeGrafter"/>
</dbReference>
<dbReference type="InterPro" id="IPR036291">
    <property type="entry name" value="NAD(P)-bd_dom_sf"/>
</dbReference>
<dbReference type="SMART" id="SM00822">
    <property type="entry name" value="PKS_KR"/>
    <property type="match status" value="1"/>
</dbReference>
<sequence length="264" mass="28218" precursor="true">MLEKRTALITGAGGGIGAAVAHRLAREGAKVWVTDRDLDAAEATAAAIREAGGRARARRVDVTRREELEAACAAAYAEDGRVDLVVANAGVSTMRPFLELTDEDWAFNFDVNARGTFYTLQTFARRMKDQAPMPGSSLRGKLIAVASMAARQAAPWLAHYSASKFAVLGLVQAAAKELAPFRITVNAVNPGFVKTSMQEREIAWEARLRGTTPEAVVADYLAQTPLGRLERPEDVAGVVAFLAGPDADFITGEAVEVNGGAWIF</sequence>
<dbReference type="KEGG" id="opr:Ocepr_2100"/>
<dbReference type="AlphaFoldDB" id="E4UAA7"/>
<evidence type="ECO:0000256" key="2">
    <source>
        <dbReference type="ARBA" id="ARBA00023002"/>
    </source>
</evidence>
<dbReference type="RefSeq" id="WP_013458720.1">
    <property type="nucleotide sequence ID" value="NC_014761.1"/>
</dbReference>